<accession>A0ABS7TR76</accession>
<evidence type="ECO:0000259" key="6">
    <source>
        <dbReference type="Pfam" id="PF04542"/>
    </source>
</evidence>
<evidence type="ECO:0000256" key="2">
    <source>
        <dbReference type="ARBA" id="ARBA00023015"/>
    </source>
</evidence>
<dbReference type="Gene3D" id="1.10.1740.10">
    <property type="match status" value="1"/>
</dbReference>
<sequence length="194" mass="21880">MESDEVLLSAWRGGDAKAGRTLFARHVDGVTRFFFSKVQTGVEDLVQRTFLALLERTEAPEAGVRAYLFGIARKLLLRRFRDEYRSPIDAGTVSVADLRTSPSDIVDRRQHLQLLYRALQALPLDLQIALELFYWESLTAAEIGAVLDLPEGTVRSRLRRGRELLAAQMQSLPAATVAADLETWARELRERVGR</sequence>
<dbReference type="InterPro" id="IPR007627">
    <property type="entry name" value="RNA_pol_sigma70_r2"/>
</dbReference>
<evidence type="ECO:0000313" key="9">
    <source>
        <dbReference type="Proteomes" id="UP001139031"/>
    </source>
</evidence>
<keyword evidence="5" id="KW-0804">Transcription</keyword>
<organism evidence="8 9">
    <name type="scientific">Nannocystis pusilla</name>
    <dbReference type="NCBI Taxonomy" id="889268"/>
    <lineage>
        <taxon>Bacteria</taxon>
        <taxon>Pseudomonadati</taxon>
        <taxon>Myxococcota</taxon>
        <taxon>Polyangia</taxon>
        <taxon>Nannocystales</taxon>
        <taxon>Nannocystaceae</taxon>
        <taxon>Nannocystis</taxon>
    </lineage>
</organism>
<evidence type="ECO:0000256" key="3">
    <source>
        <dbReference type="ARBA" id="ARBA00023082"/>
    </source>
</evidence>
<keyword evidence="2" id="KW-0805">Transcription regulation</keyword>
<dbReference type="Pfam" id="PF04542">
    <property type="entry name" value="Sigma70_r2"/>
    <property type="match status" value="1"/>
</dbReference>
<dbReference type="CDD" id="cd06171">
    <property type="entry name" value="Sigma70_r4"/>
    <property type="match status" value="1"/>
</dbReference>
<evidence type="ECO:0000256" key="5">
    <source>
        <dbReference type="ARBA" id="ARBA00023163"/>
    </source>
</evidence>
<dbReference type="InterPro" id="IPR013249">
    <property type="entry name" value="RNA_pol_sigma70_r4_t2"/>
</dbReference>
<keyword evidence="3" id="KW-0731">Sigma factor</keyword>
<dbReference type="InterPro" id="IPR013324">
    <property type="entry name" value="RNA_pol_sigma_r3/r4-like"/>
</dbReference>
<dbReference type="PANTHER" id="PTHR43133">
    <property type="entry name" value="RNA POLYMERASE ECF-TYPE SIGMA FACTO"/>
    <property type="match status" value="1"/>
</dbReference>
<dbReference type="InterPro" id="IPR039425">
    <property type="entry name" value="RNA_pol_sigma-70-like"/>
</dbReference>
<evidence type="ECO:0000259" key="7">
    <source>
        <dbReference type="Pfam" id="PF08281"/>
    </source>
</evidence>
<proteinExistence type="inferred from homology"/>
<protein>
    <submittedName>
        <fullName evidence="8">Sigma-70 family RNA polymerase sigma factor</fullName>
    </submittedName>
</protein>
<evidence type="ECO:0000313" key="8">
    <source>
        <dbReference type="EMBL" id="MBZ5710695.1"/>
    </source>
</evidence>
<dbReference type="Pfam" id="PF08281">
    <property type="entry name" value="Sigma70_r4_2"/>
    <property type="match status" value="1"/>
</dbReference>
<dbReference type="Proteomes" id="UP001139031">
    <property type="component" value="Unassembled WGS sequence"/>
</dbReference>
<dbReference type="InterPro" id="IPR014284">
    <property type="entry name" value="RNA_pol_sigma-70_dom"/>
</dbReference>
<dbReference type="Gene3D" id="1.10.10.10">
    <property type="entry name" value="Winged helix-like DNA-binding domain superfamily/Winged helix DNA-binding domain"/>
    <property type="match status" value="1"/>
</dbReference>
<dbReference type="EMBL" id="JAIRAU010000019">
    <property type="protein sequence ID" value="MBZ5710695.1"/>
    <property type="molecule type" value="Genomic_DNA"/>
</dbReference>
<reference evidence="8" key="1">
    <citation type="submission" date="2021-08" db="EMBL/GenBank/DDBJ databases">
        <authorList>
            <person name="Stevens D.C."/>
        </authorList>
    </citation>
    <scope>NUCLEOTIDE SEQUENCE</scope>
    <source>
        <strain evidence="8">DSM 53165</strain>
    </source>
</reference>
<name>A0ABS7TR76_9BACT</name>
<feature type="domain" description="RNA polymerase sigma factor 70 region 4 type 2" evidence="7">
    <location>
        <begin position="113"/>
        <end position="165"/>
    </location>
</feature>
<dbReference type="RefSeq" id="WP_224192465.1">
    <property type="nucleotide sequence ID" value="NZ_JAIRAU010000019.1"/>
</dbReference>
<feature type="domain" description="RNA polymerase sigma-70 region 2" evidence="6">
    <location>
        <begin position="22"/>
        <end position="85"/>
    </location>
</feature>
<comment type="caution">
    <text evidence="8">The sequence shown here is derived from an EMBL/GenBank/DDBJ whole genome shotgun (WGS) entry which is preliminary data.</text>
</comment>
<dbReference type="InterPro" id="IPR036388">
    <property type="entry name" value="WH-like_DNA-bd_sf"/>
</dbReference>
<evidence type="ECO:0000256" key="4">
    <source>
        <dbReference type="ARBA" id="ARBA00023125"/>
    </source>
</evidence>
<comment type="similarity">
    <text evidence="1">Belongs to the sigma-70 factor family. ECF subfamily.</text>
</comment>
<dbReference type="SUPFAM" id="SSF88946">
    <property type="entry name" value="Sigma2 domain of RNA polymerase sigma factors"/>
    <property type="match status" value="1"/>
</dbReference>
<keyword evidence="4" id="KW-0238">DNA-binding</keyword>
<evidence type="ECO:0000256" key="1">
    <source>
        <dbReference type="ARBA" id="ARBA00010641"/>
    </source>
</evidence>
<dbReference type="SUPFAM" id="SSF88659">
    <property type="entry name" value="Sigma3 and sigma4 domains of RNA polymerase sigma factors"/>
    <property type="match status" value="1"/>
</dbReference>
<keyword evidence="9" id="KW-1185">Reference proteome</keyword>
<dbReference type="NCBIfam" id="TIGR02937">
    <property type="entry name" value="sigma70-ECF"/>
    <property type="match status" value="1"/>
</dbReference>
<dbReference type="PANTHER" id="PTHR43133:SF8">
    <property type="entry name" value="RNA POLYMERASE SIGMA FACTOR HI_1459-RELATED"/>
    <property type="match status" value="1"/>
</dbReference>
<gene>
    <name evidence="8" type="ORF">K7C98_15645</name>
</gene>
<dbReference type="InterPro" id="IPR013325">
    <property type="entry name" value="RNA_pol_sigma_r2"/>
</dbReference>